<feature type="signal peptide" evidence="2">
    <location>
        <begin position="1"/>
        <end position="22"/>
    </location>
</feature>
<feature type="chain" id="PRO_5009123516" description="Deoxyribonuclease NucA/NucB domain-containing protein" evidence="2">
    <location>
        <begin position="23"/>
        <end position="249"/>
    </location>
</feature>
<protein>
    <recommendedName>
        <fullName evidence="3">Deoxyribonuclease NucA/NucB domain-containing protein</fullName>
    </recommendedName>
</protein>
<dbReference type="InterPro" id="IPR029476">
    <property type="entry name" value="DNase_NucA_NucB"/>
</dbReference>
<gene>
    <name evidence="4" type="ORF">SI65_08171</name>
</gene>
<evidence type="ECO:0000259" key="3">
    <source>
        <dbReference type="Pfam" id="PF14040"/>
    </source>
</evidence>
<keyword evidence="5" id="KW-1185">Reference proteome</keyword>
<organism evidence="4 5">
    <name type="scientific">Aspergillus cristatus</name>
    <name type="common">Chinese Fuzhuan brick tea-fermentation fungus</name>
    <name type="synonym">Eurotium cristatum</name>
    <dbReference type="NCBI Taxonomy" id="573508"/>
    <lineage>
        <taxon>Eukaryota</taxon>
        <taxon>Fungi</taxon>
        <taxon>Dikarya</taxon>
        <taxon>Ascomycota</taxon>
        <taxon>Pezizomycotina</taxon>
        <taxon>Eurotiomycetes</taxon>
        <taxon>Eurotiomycetidae</taxon>
        <taxon>Eurotiales</taxon>
        <taxon>Aspergillaceae</taxon>
        <taxon>Aspergillus</taxon>
        <taxon>Aspergillus subgen. Aspergillus</taxon>
    </lineage>
</organism>
<evidence type="ECO:0000313" key="4">
    <source>
        <dbReference type="EMBL" id="ODM16664.1"/>
    </source>
</evidence>
<evidence type="ECO:0000256" key="1">
    <source>
        <dbReference type="SAM" id="MobiDB-lite"/>
    </source>
</evidence>
<dbReference type="AlphaFoldDB" id="A0A1E3B6W0"/>
<keyword evidence="2" id="KW-0732">Signal</keyword>
<reference evidence="4 5" key="1">
    <citation type="journal article" date="2016" name="BMC Genomics">
        <title>Comparative genomic and transcriptomic analyses of the Fuzhuan brick tea-fermentation fungus Aspergillus cristatus.</title>
        <authorList>
            <person name="Ge Y."/>
            <person name="Wang Y."/>
            <person name="Liu Y."/>
            <person name="Tan Y."/>
            <person name="Ren X."/>
            <person name="Zhang X."/>
            <person name="Hyde K.D."/>
            <person name="Liu Y."/>
            <person name="Liu Z."/>
        </authorList>
    </citation>
    <scope>NUCLEOTIDE SEQUENCE [LARGE SCALE GENOMIC DNA]</scope>
    <source>
        <strain evidence="4 5">GZAAS20.1005</strain>
    </source>
</reference>
<dbReference type="VEuPathDB" id="FungiDB:SI65_08171"/>
<proteinExistence type="predicted"/>
<accession>A0A1E3B6W0</accession>
<name>A0A1E3B6W0_ASPCR</name>
<feature type="region of interest" description="Disordered" evidence="1">
    <location>
        <begin position="94"/>
        <end position="121"/>
    </location>
</feature>
<sequence length="249" mass="26994">MRTVQFLFAFTLYVTGINWAIAAPVGLTEDSATGDLDIRASSPPAPGSSNNNPIKGTMNVNGNNALPFDADCYAILCLEKKPLFQRNSFESADNRKDAGVRKTFPGGKGTGPFRNPTQAGVNVPPGGNFVSPEEFPFASTMQGGDQAYLFPVTEASQRSQGGTINDFYRRYKIESAHKNPNANSWYQITGWSGQLGPYCQALQNNGGNSNRNDPICKQGGNGKGSWGFDVGEYVYYYDGQSYHKPQGSK</sequence>
<feature type="region of interest" description="Disordered" evidence="1">
    <location>
        <begin position="36"/>
        <end position="56"/>
    </location>
</feature>
<feature type="domain" description="Deoxyribonuclease NucA/NucB" evidence="3">
    <location>
        <begin position="72"/>
        <end position="175"/>
    </location>
</feature>
<comment type="caution">
    <text evidence="4">The sequence shown here is derived from an EMBL/GenBank/DDBJ whole genome shotgun (WGS) entry which is preliminary data.</text>
</comment>
<dbReference type="Proteomes" id="UP000094569">
    <property type="component" value="Unassembled WGS sequence"/>
</dbReference>
<dbReference type="OrthoDB" id="2748312at2759"/>
<evidence type="ECO:0000256" key="2">
    <source>
        <dbReference type="SAM" id="SignalP"/>
    </source>
</evidence>
<evidence type="ECO:0000313" key="5">
    <source>
        <dbReference type="Proteomes" id="UP000094569"/>
    </source>
</evidence>
<dbReference type="EMBL" id="JXNT01000011">
    <property type="protein sequence ID" value="ODM16664.1"/>
    <property type="molecule type" value="Genomic_DNA"/>
</dbReference>
<dbReference type="Pfam" id="PF14040">
    <property type="entry name" value="DNase_NucA_NucB"/>
    <property type="match status" value="1"/>
</dbReference>
<dbReference type="STRING" id="573508.A0A1E3B6W0"/>